<dbReference type="Pfam" id="PF12833">
    <property type="entry name" value="HTH_18"/>
    <property type="match status" value="1"/>
</dbReference>
<dbReference type="InterPro" id="IPR011990">
    <property type="entry name" value="TPR-like_helical_dom_sf"/>
</dbReference>
<keyword evidence="5" id="KW-0472">Membrane</keyword>
<protein>
    <submittedName>
        <fullName evidence="7">Helix-turn-helix domain-containing protein</fullName>
    </submittedName>
</protein>
<evidence type="ECO:0000256" key="4">
    <source>
        <dbReference type="PROSITE-ProRule" id="PRU00339"/>
    </source>
</evidence>
<dbReference type="PANTHER" id="PTHR43280:SF28">
    <property type="entry name" value="HTH-TYPE TRANSCRIPTIONAL ACTIVATOR RHAS"/>
    <property type="match status" value="1"/>
</dbReference>
<keyword evidence="3" id="KW-0804">Transcription</keyword>
<accession>A0AAU7MUV7</accession>
<keyword evidence="2" id="KW-0238">DNA-binding</keyword>
<evidence type="ECO:0000256" key="5">
    <source>
        <dbReference type="SAM" id="Phobius"/>
    </source>
</evidence>
<dbReference type="InterPro" id="IPR018062">
    <property type="entry name" value="HTH_AraC-typ_CS"/>
</dbReference>
<dbReference type="InterPro" id="IPR018060">
    <property type="entry name" value="HTH_AraC"/>
</dbReference>
<feature type="domain" description="HTH araC/xylS-type" evidence="6">
    <location>
        <begin position="44"/>
        <end position="143"/>
    </location>
</feature>
<dbReference type="PROSITE" id="PS00041">
    <property type="entry name" value="HTH_ARAC_FAMILY_1"/>
    <property type="match status" value="1"/>
</dbReference>
<feature type="transmembrane region" description="Helical" evidence="5">
    <location>
        <begin position="163"/>
        <end position="181"/>
    </location>
</feature>
<keyword evidence="5" id="KW-1133">Transmembrane helix</keyword>
<dbReference type="KEGG" id="fld:ABNE31_11510"/>
<sequence length="719" mass="81933">MDINYAAKGAFFPWGGNVYICTDRAAINLQTKMLDKPKGQKFTDEAKAIILEHLSDEHFGVSELAKAMHMSRSSLLRKCKKQTQLSASQFIRKIRLEEAMGLLQENDQTVSEISYQVGFGSVSYFIKCFREHYGHPPGEVGKHGFQDAGTEIAAPSFFRRYRWALLAMVLVIGGGLIWLLIPSSSSQKRVETVSLEKSIAVLPFKNESSDSTNLYFVNGLMEASLGNLQKIEDLRVISRTSVEKYRNTNQNIGEIAAELNVNYIVEGSGQKIGDQVMLNIQLIDAVTDTQVWGEQYTHQLVDIFAIQNEVAKKIVDAIKAQVTPSELEQIDKKPTENLVAYDYYLKAQEPFNRGTVEGLLEAIPLFEKAVEEDPEFALVYADLAIAYYYLDLYKKQKQYTETINNYADKALLHDSKLTESLIAKALYYMHIGDYRLAVPHLEKALEYNPNASGVINILSSIYSNALPNTGKYLEYALKGIQLDVSENNITQSYTYLHLSNALAQSGFTDEALLYINKSLETNPDNEYAPYLKAYIRYAKNKDIKQTLNSLKRELIKDTTRLDILQEVAKLHYFQKEYDSAYQYYKSFNDIRKAMGLGIYPQEDIKIGYTYEKMGFQEEADQLFAAYADYCEHDQSIYQPASMAVLYAYEGKLDEGIAQLEAFAAKDHFQYWIVLFMGLDPVFQKLETHPGYEAVMQKIVDRFWENHDRLEKTLEAKGLL</sequence>
<dbReference type="EMBL" id="CP157804">
    <property type="protein sequence ID" value="XBQ22226.1"/>
    <property type="molecule type" value="Genomic_DNA"/>
</dbReference>
<organism evidence="7">
    <name type="scientific">Flagellimonas sp. MMG031</name>
    <dbReference type="NCBI Taxonomy" id="3158549"/>
    <lineage>
        <taxon>Bacteria</taxon>
        <taxon>Pseudomonadati</taxon>
        <taxon>Bacteroidota</taxon>
        <taxon>Flavobacteriia</taxon>
        <taxon>Flavobacteriales</taxon>
        <taxon>Flavobacteriaceae</taxon>
        <taxon>Flagellimonas</taxon>
    </lineage>
</organism>
<dbReference type="AlphaFoldDB" id="A0AAU7MUV7"/>
<dbReference type="PANTHER" id="PTHR43280">
    <property type="entry name" value="ARAC-FAMILY TRANSCRIPTIONAL REGULATOR"/>
    <property type="match status" value="1"/>
</dbReference>
<keyword evidence="4" id="KW-0802">TPR repeat</keyword>
<evidence type="ECO:0000256" key="3">
    <source>
        <dbReference type="ARBA" id="ARBA00023163"/>
    </source>
</evidence>
<keyword evidence="5" id="KW-0812">Transmembrane</keyword>
<evidence type="ECO:0000256" key="2">
    <source>
        <dbReference type="ARBA" id="ARBA00023125"/>
    </source>
</evidence>
<dbReference type="Gene3D" id="1.25.40.10">
    <property type="entry name" value="Tetratricopeptide repeat domain"/>
    <property type="match status" value="2"/>
</dbReference>
<dbReference type="Gene3D" id="3.40.50.10070">
    <property type="entry name" value="TolB, N-terminal domain"/>
    <property type="match status" value="1"/>
</dbReference>
<dbReference type="GO" id="GO:0043565">
    <property type="term" value="F:sequence-specific DNA binding"/>
    <property type="evidence" value="ECO:0007669"/>
    <property type="project" value="InterPro"/>
</dbReference>
<feature type="repeat" description="TPR" evidence="4">
    <location>
        <begin position="418"/>
        <end position="451"/>
    </location>
</feature>
<dbReference type="SMART" id="SM00028">
    <property type="entry name" value="TPR"/>
    <property type="match status" value="2"/>
</dbReference>
<keyword evidence="1" id="KW-0805">Transcription regulation</keyword>
<feature type="repeat" description="TPR" evidence="4">
    <location>
        <begin position="492"/>
        <end position="525"/>
    </location>
</feature>
<dbReference type="PROSITE" id="PS50005">
    <property type="entry name" value="TPR"/>
    <property type="match status" value="2"/>
</dbReference>
<reference evidence="7" key="1">
    <citation type="submission" date="2024-05" db="EMBL/GenBank/DDBJ databases">
        <title>Draft Genome Sequences of Flagellimonas sp. MMG031 and Marinobacter sp. MMG032 Isolated from the dinoflagellate Symbiodinium pilosum.</title>
        <authorList>
            <person name="Shikuma N.J."/>
            <person name="Farrell M.V."/>
        </authorList>
    </citation>
    <scope>NUCLEOTIDE SEQUENCE</scope>
    <source>
        <strain evidence="7">MMG031</strain>
    </source>
</reference>
<dbReference type="InterPro" id="IPR009057">
    <property type="entry name" value="Homeodomain-like_sf"/>
</dbReference>
<dbReference type="RefSeq" id="WP_349351235.1">
    <property type="nucleotide sequence ID" value="NZ_CP157804.1"/>
</dbReference>
<dbReference type="SMART" id="SM00342">
    <property type="entry name" value="HTH_ARAC"/>
    <property type="match status" value="1"/>
</dbReference>
<dbReference type="SUPFAM" id="SSF48439">
    <property type="entry name" value="Protein prenylyltransferase"/>
    <property type="match status" value="1"/>
</dbReference>
<dbReference type="GO" id="GO:0003700">
    <property type="term" value="F:DNA-binding transcription factor activity"/>
    <property type="evidence" value="ECO:0007669"/>
    <property type="project" value="InterPro"/>
</dbReference>
<dbReference type="Gene3D" id="1.10.10.60">
    <property type="entry name" value="Homeodomain-like"/>
    <property type="match status" value="1"/>
</dbReference>
<dbReference type="InterPro" id="IPR019734">
    <property type="entry name" value="TPR_rpt"/>
</dbReference>
<proteinExistence type="predicted"/>
<dbReference type="SUPFAM" id="SSF46689">
    <property type="entry name" value="Homeodomain-like"/>
    <property type="match status" value="1"/>
</dbReference>
<evidence type="ECO:0000256" key="1">
    <source>
        <dbReference type="ARBA" id="ARBA00023015"/>
    </source>
</evidence>
<evidence type="ECO:0000259" key="6">
    <source>
        <dbReference type="PROSITE" id="PS01124"/>
    </source>
</evidence>
<dbReference type="PROSITE" id="PS01124">
    <property type="entry name" value="HTH_ARAC_FAMILY_2"/>
    <property type="match status" value="1"/>
</dbReference>
<evidence type="ECO:0000313" key="7">
    <source>
        <dbReference type="EMBL" id="XBQ22226.1"/>
    </source>
</evidence>
<gene>
    <name evidence="7" type="ORF">ABNE31_11510</name>
</gene>
<name>A0AAU7MUV7_9FLAO</name>